<comment type="caution">
    <text evidence="6">The sequence shown here is derived from an EMBL/GenBank/DDBJ whole genome shotgun (WGS) entry which is preliminary data.</text>
</comment>
<keyword evidence="8" id="KW-1185">Reference proteome</keyword>
<keyword evidence="2" id="KW-0812">Transmembrane</keyword>
<evidence type="ECO:0000256" key="4">
    <source>
        <dbReference type="ARBA" id="ARBA00023136"/>
    </source>
</evidence>
<dbReference type="OrthoDB" id="288203at2759"/>
<keyword evidence="4" id="KW-0472">Membrane</keyword>
<dbReference type="EMBL" id="JAACXV010008349">
    <property type="protein sequence ID" value="KAF7276123.1"/>
    <property type="molecule type" value="Genomic_DNA"/>
</dbReference>
<organism evidence="6 8">
    <name type="scientific">Rhynchophorus ferrugineus</name>
    <name type="common">Red palm weevil</name>
    <name type="synonym">Curculio ferrugineus</name>
    <dbReference type="NCBI Taxonomy" id="354439"/>
    <lineage>
        <taxon>Eukaryota</taxon>
        <taxon>Metazoa</taxon>
        <taxon>Ecdysozoa</taxon>
        <taxon>Arthropoda</taxon>
        <taxon>Hexapoda</taxon>
        <taxon>Insecta</taxon>
        <taxon>Pterygota</taxon>
        <taxon>Neoptera</taxon>
        <taxon>Endopterygota</taxon>
        <taxon>Coleoptera</taxon>
        <taxon>Polyphaga</taxon>
        <taxon>Cucujiformia</taxon>
        <taxon>Curculionidae</taxon>
        <taxon>Dryophthorinae</taxon>
        <taxon>Rhynchophorus</taxon>
    </lineage>
</organism>
<evidence type="ECO:0000256" key="1">
    <source>
        <dbReference type="ARBA" id="ARBA00004141"/>
    </source>
</evidence>
<proteinExistence type="predicted"/>
<sequence length="74" mass="8235">MVDESNEISMAQRVKKTLFKRIHILQWLPKYTSGDIVADFVAGLTVGLTMIPQSVAYAGLAGLTPQYGRYYHSS</sequence>
<dbReference type="Pfam" id="PF00916">
    <property type="entry name" value="Sulfate_transp"/>
    <property type="match status" value="1"/>
</dbReference>
<name>A0A834ID85_RHYFE</name>
<evidence type="ECO:0000256" key="2">
    <source>
        <dbReference type="ARBA" id="ARBA00022692"/>
    </source>
</evidence>
<keyword evidence="3" id="KW-1133">Transmembrane helix</keyword>
<dbReference type="GO" id="GO:0016020">
    <property type="term" value="C:membrane"/>
    <property type="evidence" value="ECO:0007669"/>
    <property type="project" value="UniProtKB-SubCell"/>
</dbReference>
<evidence type="ECO:0000313" key="8">
    <source>
        <dbReference type="Proteomes" id="UP000625711"/>
    </source>
</evidence>
<gene>
    <name evidence="7" type="ORF">GWI33_010901</name>
    <name evidence="6" type="ORF">GWI33_015458</name>
</gene>
<evidence type="ECO:0000256" key="3">
    <source>
        <dbReference type="ARBA" id="ARBA00022989"/>
    </source>
</evidence>
<dbReference type="AlphaFoldDB" id="A0A834ID85"/>
<evidence type="ECO:0000313" key="7">
    <source>
        <dbReference type="EMBL" id="KAF7276123.1"/>
    </source>
</evidence>
<protein>
    <recommendedName>
        <fullName evidence="5">SLC26A/SulP transporter domain-containing protein</fullName>
    </recommendedName>
</protein>
<reference evidence="6" key="1">
    <citation type="submission" date="2020-08" db="EMBL/GenBank/DDBJ databases">
        <title>Genome sequencing and assembly of the red palm weevil Rhynchophorus ferrugineus.</title>
        <authorList>
            <person name="Dias G.B."/>
            <person name="Bergman C.M."/>
            <person name="Manee M."/>
        </authorList>
    </citation>
    <scope>NUCLEOTIDE SEQUENCE</scope>
    <source>
        <strain evidence="6">AA-2017</strain>
        <tissue evidence="6">Whole larva</tissue>
    </source>
</reference>
<dbReference type="InterPro" id="IPR001902">
    <property type="entry name" value="SLC26A/SulP_fam"/>
</dbReference>
<accession>A0A834ID85</accession>
<dbReference type="Proteomes" id="UP000625711">
    <property type="component" value="Unassembled WGS sequence"/>
</dbReference>
<dbReference type="InterPro" id="IPR011547">
    <property type="entry name" value="SLC26A/SulP_dom"/>
</dbReference>
<evidence type="ECO:0000259" key="5">
    <source>
        <dbReference type="Pfam" id="PF00916"/>
    </source>
</evidence>
<dbReference type="GO" id="GO:0055085">
    <property type="term" value="P:transmembrane transport"/>
    <property type="evidence" value="ECO:0007669"/>
    <property type="project" value="InterPro"/>
</dbReference>
<dbReference type="PANTHER" id="PTHR11814">
    <property type="entry name" value="SULFATE TRANSPORTER"/>
    <property type="match status" value="1"/>
</dbReference>
<feature type="domain" description="SLC26A/SulP transporter" evidence="5">
    <location>
        <begin position="38"/>
        <end position="70"/>
    </location>
</feature>
<evidence type="ECO:0000313" key="6">
    <source>
        <dbReference type="EMBL" id="KAF7271707.1"/>
    </source>
</evidence>
<dbReference type="EMBL" id="JAACXV010013916">
    <property type="protein sequence ID" value="KAF7271707.1"/>
    <property type="molecule type" value="Genomic_DNA"/>
</dbReference>
<comment type="subcellular location">
    <subcellularLocation>
        <location evidence="1">Membrane</location>
        <topology evidence="1">Multi-pass membrane protein</topology>
    </subcellularLocation>
</comment>